<dbReference type="Proteomes" id="UP000018680">
    <property type="component" value="Chromosome"/>
</dbReference>
<dbReference type="PANTHER" id="PTHR10357">
    <property type="entry name" value="ALPHA-AMYLASE FAMILY MEMBER"/>
    <property type="match status" value="1"/>
</dbReference>
<keyword evidence="4" id="KW-1185">Reference proteome</keyword>
<evidence type="ECO:0000259" key="2">
    <source>
        <dbReference type="SMART" id="SM00642"/>
    </source>
</evidence>
<dbReference type="Pfam" id="PF00128">
    <property type="entry name" value="Alpha-amylase"/>
    <property type="match status" value="1"/>
</dbReference>
<protein>
    <submittedName>
        <fullName evidence="3">Trehalose synthase</fullName>
        <ecNumber evidence="3">5.4.99.16</ecNumber>
    </submittedName>
</protein>
<feature type="region of interest" description="Disordered" evidence="1">
    <location>
        <begin position="567"/>
        <end position="592"/>
    </location>
</feature>
<keyword evidence="3" id="KW-0413">Isomerase</keyword>
<proteinExistence type="predicted"/>
<gene>
    <name evidence="3" type="ORF">L21SP2_2946</name>
</gene>
<dbReference type="GO" id="GO:0005975">
    <property type="term" value="P:carbohydrate metabolic process"/>
    <property type="evidence" value="ECO:0007669"/>
    <property type="project" value="InterPro"/>
</dbReference>
<dbReference type="GO" id="GO:0047471">
    <property type="term" value="F:maltose alpha-D-glucosyltransferase activity"/>
    <property type="evidence" value="ECO:0007669"/>
    <property type="project" value="UniProtKB-EC"/>
</dbReference>
<dbReference type="KEGG" id="slr:L21SP2_2946"/>
<dbReference type="Gene3D" id="3.20.20.80">
    <property type="entry name" value="Glycosidases"/>
    <property type="match status" value="1"/>
</dbReference>
<dbReference type="OrthoDB" id="9805159at2"/>
<dbReference type="SMART" id="SM00642">
    <property type="entry name" value="Aamy"/>
    <property type="match status" value="1"/>
</dbReference>
<dbReference type="STRING" id="1307761.L21SP2_2946"/>
<feature type="domain" description="Glycosyl hydrolase family 13 catalytic" evidence="2">
    <location>
        <begin position="72"/>
        <end position="465"/>
    </location>
</feature>
<name>V5WKD5_9SPIO</name>
<feature type="compositionally biased region" description="Basic and acidic residues" evidence="1">
    <location>
        <begin position="567"/>
        <end position="577"/>
    </location>
</feature>
<dbReference type="eggNOG" id="COG0366">
    <property type="taxonomic scope" value="Bacteria"/>
</dbReference>
<dbReference type="HOGENOM" id="CLU_006462_2_1_12"/>
<dbReference type="RefSeq" id="WP_024269189.1">
    <property type="nucleotide sequence ID" value="NC_023035.1"/>
</dbReference>
<dbReference type="EMBL" id="CP006939">
    <property type="protein sequence ID" value="AHC16292.1"/>
    <property type="molecule type" value="Genomic_DNA"/>
</dbReference>
<evidence type="ECO:0000313" key="4">
    <source>
        <dbReference type="Proteomes" id="UP000018680"/>
    </source>
</evidence>
<dbReference type="SUPFAM" id="SSF51445">
    <property type="entry name" value="(Trans)glycosidases"/>
    <property type="match status" value="1"/>
</dbReference>
<dbReference type="InterPro" id="IPR045857">
    <property type="entry name" value="O16G_dom_2"/>
</dbReference>
<organism evidence="3 4">
    <name type="scientific">Salinispira pacifica</name>
    <dbReference type="NCBI Taxonomy" id="1307761"/>
    <lineage>
        <taxon>Bacteria</taxon>
        <taxon>Pseudomonadati</taxon>
        <taxon>Spirochaetota</taxon>
        <taxon>Spirochaetia</taxon>
        <taxon>Spirochaetales</taxon>
        <taxon>Spirochaetaceae</taxon>
        <taxon>Salinispira</taxon>
    </lineage>
</organism>
<sequence>MGAENISFTDYETMWRNVYEGVVPDGRWKQECRETWELLQASGAPGRVVRKTDQASSLPATHPWYEDLVVYALYAQHFNENISGIISRLDYLAELGVNCLWLLPVLSSPMKDEGFDISDYRSIRKNLFQEGLDELKRREIFDEFIRKAAERGIAIIFDVAVNHVSSQHDWFQNALKAEDNPYRDYFIWSEDNRGYSQARIIFKGMLDSNWTYSPAADKYYFHRFYPHQPDLNYRNPRVLSEIIRVFSYWIQRGIRGFRLDAAPYLWKEEGTNCENLGKTHDIIKILRKSVELIQEDVLLLAEACQPPREVVSYFGDNDECQAAYHFPLMPRMYRSILQESAEPIVDVMKPGVTPAISRENQWFTFLRLHDELTLEMVSPEEREFLHGKLCKRPEWDFRNGEGISARLAELFDTPREVLFAHLLLLGMSGNPVIYYGDEVLEGNNVEFARYQQEHTGFVDSRNLVRGPLNWNRIDGRLADGSSDEAWHYRNMAAAIHCRLSHPQISNAAGEEREVINDSRGSAIGLKLIKEDGFELYYNLSQSRELSIELPASHRPILSWSGLRENDLESEVNPHDPEAGTVPSGDPKEASRIQLPPRGVLWVSV</sequence>
<dbReference type="InterPro" id="IPR006047">
    <property type="entry name" value="GH13_cat_dom"/>
</dbReference>
<evidence type="ECO:0000256" key="1">
    <source>
        <dbReference type="SAM" id="MobiDB-lite"/>
    </source>
</evidence>
<dbReference type="InterPro" id="IPR017853">
    <property type="entry name" value="GH"/>
</dbReference>
<dbReference type="AlphaFoldDB" id="V5WKD5"/>
<dbReference type="EC" id="5.4.99.16" evidence="3"/>
<dbReference type="PANTHER" id="PTHR10357:SF219">
    <property type="entry name" value="MALTOSE ALPHA-D-GLUCOSYLTRANSFERASE"/>
    <property type="match status" value="1"/>
</dbReference>
<dbReference type="Gene3D" id="3.90.400.10">
    <property type="entry name" value="Oligo-1,6-glucosidase, Domain 2"/>
    <property type="match status" value="1"/>
</dbReference>
<evidence type="ECO:0000313" key="3">
    <source>
        <dbReference type="EMBL" id="AHC16292.1"/>
    </source>
</evidence>
<reference evidence="3 4" key="1">
    <citation type="journal article" date="2015" name="Stand. Genomic Sci.">
        <title>Complete genome sequence and description of Salinispira pacifica gen. nov., sp. nov., a novel spirochaete isolated form a hypersaline microbial mat.</title>
        <authorList>
            <person name="Ben Hania W."/>
            <person name="Joseph M."/>
            <person name="Schumann P."/>
            <person name="Bunk B."/>
            <person name="Fiebig A."/>
            <person name="Sproer C."/>
            <person name="Klenk H.P."/>
            <person name="Fardeau M.L."/>
            <person name="Spring S."/>
        </authorList>
    </citation>
    <scope>NUCLEOTIDE SEQUENCE [LARGE SCALE GENOMIC DNA]</scope>
    <source>
        <strain evidence="3 4">L21-RPul-D2</strain>
    </source>
</reference>
<accession>V5WKD5</accession>